<organism evidence="2 3">
    <name type="scientific">Urochloa decumbens</name>
    <dbReference type="NCBI Taxonomy" id="240449"/>
    <lineage>
        <taxon>Eukaryota</taxon>
        <taxon>Viridiplantae</taxon>
        <taxon>Streptophyta</taxon>
        <taxon>Embryophyta</taxon>
        <taxon>Tracheophyta</taxon>
        <taxon>Spermatophyta</taxon>
        <taxon>Magnoliopsida</taxon>
        <taxon>Liliopsida</taxon>
        <taxon>Poales</taxon>
        <taxon>Poaceae</taxon>
        <taxon>PACMAD clade</taxon>
        <taxon>Panicoideae</taxon>
        <taxon>Panicodae</taxon>
        <taxon>Paniceae</taxon>
        <taxon>Melinidinae</taxon>
        <taxon>Urochloa</taxon>
    </lineage>
</organism>
<accession>A0ABC8XZ84</accession>
<evidence type="ECO:0000313" key="2">
    <source>
        <dbReference type="EMBL" id="CAL4933880.1"/>
    </source>
</evidence>
<feature type="compositionally biased region" description="Basic and acidic residues" evidence="1">
    <location>
        <begin position="105"/>
        <end position="115"/>
    </location>
</feature>
<evidence type="ECO:0000256" key="1">
    <source>
        <dbReference type="SAM" id="MobiDB-lite"/>
    </source>
</evidence>
<gene>
    <name evidence="2" type="ORF">URODEC1_LOCUS28368</name>
</gene>
<dbReference type="Proteomes" id="UP001497457">
    <property type="component" value="Chromosome 15b"/>
</dbReference>
<name>A0ABC8XZ84_9POAL</name>
<feature type="region of interest" description="Disordered" evidence="1">
    <location>
        <begin position="1"/>
        <end position="22"/>
    </location>
</feature>
<feature type="compositionally biased region" description="Pro residues" evidence="1">
    <location>
        <begin position="8"/>
        <end position="20"/>
    </location>
</feature>
<dbReference type="EMBL" id="OZ075125">
    <property type="protein sequence ID" value="CAL4933880.1"/>
    <property type="molecule type" value="Genomic_DNA"/>
</dbReference>
<evidence type="ECO:0000313" key="3">
    <source>
        <dbReference type="Proteomes" id="UP001497457"/>
    </source>
</evidence>
<keyword evidence="3" id="KW-1185">Reference proteome</keyword>
<proteinExistence type="predicted"/>
<feature type="region of interest" description="Disordered" evidence="1">
    <location>
        <begin position="93"/>
        <end position="115"/>
    </location>
</feature>
<dbReference type="AlphaFoldDB" id="A0ABC8XZ84"/>
<sequence>MPSAGFRVPPPPEDPSPGPDPNAAFRSLVRVISEFGFVSSIIAGICIQRNGVIHQTSMAADITKLLVLVAGTAAFGGNIVCLYDDSVFAPKYPNLAPQPQPRRRLLPEQRRQWSG</sequence>
<reference evidence="2" key="1">
    <citation type="submission" date="2024-10" db="EMBL/GenBank/DDBJ databases">
        <authorList>
            <person name="Ryan C."/>
        </authorList>
    </citation>
    <scope>NUCLEOTIDE SEQUENCE [LARGE SCALE GENOMIC DNA]</scope>
</reference>
<protein>
    <submittedName>
        <fullName evidence="2">Uncharacterized protein</fullName>
    </submittedName>
</protein>